<dbReference type="GO" id="GO:0005634">
    <property type="term" value="C:nucleus"/>
    <property type="evidence" value="ECO:0007669"/>
    <property type="project" value="UniProtKB-ARBA"/>
</dbReference>
<evidence type="ECO:0000259" key="19">
    <source>
        <dbReference type="PROSITE" id="PS51384"/>
    </source>
</evidence>
<evidence type="ECO:0000256" key="17">
    <source>
        <dbReference type="SAM" id="MobiDB-lite"/>
    </source>
</evidence>
<keyword evidence="5" id="KW-0813">Transport</keyword>
<proteinExistence type="inferred from homology"/>
<feature type="domain" description="FAD-binding FR-type" evidence="19">
    <location>
        <begin position="227"/>
        <end position="477"/>
    </location>
</feature>
<accession>A0A397G1G6</accession>
<dbReference type="Pfam" id="PF01012">
    <property type="entry name" value="ETF"/>
    <property type="match status" value="1"/>
</dbReference>
<dbReference type="InterPro" id="IPR023173">
    <property type="entry name" value="NADPH_Cyt_P450_Rdtase_alpha"/>
</dbReference>
<dbReference type="PROSITE" id="PS50902">
    <property type="entry name" value="FLAVODOXIN_LIKE"/>
    <property type="match status" value="1"/>
</dbReference>
<comment type="function">
    <text evidence="14">The electron transfer flavoprotein serves as a specific electron acceptor for several dehydrogenases, including five acyl-CoA dehydrogenases, glutaryl-CoA and sarcosine dehydrogenase. It transfers the electrons to the main mitochondrial respiratory chain via ETF-ubiquinone oxidoreductase (ETF dehydrogenase).</text>
</comment>
<evidence type="ECO:0000256" key="1">
    <source>
        <dbReference type="ARBA" id="ARBA00001917"/>
    </source>
</evidence>
<dbReference type="InterPro" id="IPR029039">
    <property type="entry name" value="Flavoprotein-like_sf"/>
</dbReference>
<evidence type="ECO:0000256" key="2">
    <source>
        <dbReference type="ARBA" id="ARBA00001974"/>
    </source>
</evidence>
<dbReference type="HAMAP" id="MF_03178">
    <property type="entry name" value="NDOR1"/>
    <property type="match status" value="1"/>
</dbReference>
<feature type="binding site" evidence="16">
    <location>
        <begin position="67"/>
        <end position="70"/>
    </location>
    <ligand>
        <name>FMN</name>
        <dbReference type="ChEBI" id="CHEBI:58210"/>
    </ligand>
</feature>
<comment type="similarity">
    <text evidence="16">In the N-terminal section; belongs to the flavodoxin family.</text>
</comment>
<dbReference type="Gene3D" id="3.40.50.80">
    <property type="entry name" value="Nucleotide-binding domain of ferredoxin-NADP reductase (FNR) module"/>
    <property type="match status" value="1"/>
</dbReference>
<reference evidence="20" key="1">
    <citation type="submission" date="2018-08" db="EMBL/GenBank/DDBJ databases">
        <title>Draft genome sequence of azole-resistant Aspergillus thermomutatus (Neosartorya pseudofischeri) strain HMR AF 39, isolated from a human nasal aspirate.</title>
        <authorList>
            <person name="Parent-Michaud M."/>
            <person name="Dufresne P.J."/>
            <person name="Fournier E."/>
            <person name="Martineau C."/>
            <person name="Moreira S."/>
            <person name="Perkins V."/>
            <person name="De Repentigny L."/>
            <person name="Dufresne S.F."/>
        </authorList>
    </citation>
    <scope>NUCLEOTIDE SEQUENCE [LARGE SCALE GENOMIC DNA]</scope>
    <source>
        <strain evidence="20">HMR AF 39</strain>
    </source>
</reference>
<evidence type="ECO:0000256" key="9">
    <source>
        <dbReference type="ARBA" id="ARBA00022827"/>
    </source>
</evidence>
<keyword evidence="12 16" id="KW-0560">Oxidoreductase</keyword>
<gene>
    <name evidence="16 20" type="primary">TAH18</name>
    <name evidence="20" type="ORF">CDV56_101997</name>
</gene>
<dbReference type="PANTHER" id="PTHR19384">
    <property type="entry name" value="NITRIC OXIDE SYNTHASE-RELATED"/>
    <property type="match status" value="1"/>
</dbReference>
<keyword evidence="8 16" id="KW-0288">FMN</keyword>
<dbReference type="Gene3D" id="1.20.990.10">
    <property type="entry name" value="NADPH-cytochrome p450 Reductase, Chain A, domain 3"/>
    <property type="match status" value="1"/>
</dbReference>
<dbReference type="SUPFAM" id="SSF52218">
    <property type="entry name" value="Flavoproteins"/>
    <property type="match status" value="1"/>
</dbReference>
<name>A0A397G1G6_ASPTH</name>
<dbReference type="SUPFAM" id="SSF63380">
    <property type="entry name" value="Riboflavin synthase domain-like"/>
    <property type="match status" value="1"/>
</dbReference>
<dbReference type="GO" id="GO:0005759">
    <property type="term" value="C:mitochondrial matrix"/>
    <property type="evidence" value="ECO:0007669"/>
    <property type="project" value="UniProtKB-SubCell"/>
</dbReference>
<comment type="catalytic activity">
    <reaction evidence="16">
        <text>2 oxidized [2Fe-2S]-[protein] + NADPH = 2 reduced [2Fe-2S]-[protein] + NADP(+) + H(+)</text>
        <dbReference type="Rhea" id="RHEA:67716"/>
        <dbReference type="Rhea" id="RHEA-COMP:17327"/>
        <dbReference type="Rhea" id="RHEA-COMP:17328"/>
        <dbReference type="ChEBI" id="CHEBI:15378"/>
        <dbReference type="ChEBI" id="CHEBI:33737"/>
        <dbReference type="ChEBI" id="CHEBI:33738"/>
        <dbReference type="ChEBI" id="CHEBI:57783"/>
        <dbReference type="ChEBI" id="CHEBI:58349"/>
    </reaction>
</comment>
<dbReference type="InterPro" id="IPR033948">
    <property type="entry name" value="ETF_beta_N"/>
</dbReference>
<dbReference type="InterPro" id="IPR014730">
    <property type="entry name" value="ETF_a/b_N"/>
</dbReference>
<comment type="function">
    <text evidence="16">NADPH-dependent reductase which is a central component of the cytosolic iron-sulfur (Fe-S) protein assembly (CIA) machinery. Transfers electrons from NADPH via its FAD and FMN prosthetic groups to the [2Fe-2S] cluster of DRE2, another key component of the CIA machinery. In turn, this reduced cluster provides electrons for assembly of cytosolic iron-sulfur cluster proteins. Positively controls H(2)O(2)-induced cell death.</text>
</comment>
<dbReference type="GO" id="GO:0016226">
    <property type="term" value="P:iron-sulfur cluster assembly"/>
    <property type="evidence" value="ECO:0007669"/>
    <property type="project" value="UniProtKB-UniRule"/>
</dbReference>
<evidence type="ECO:0000256" key="6">
    <source>
        <dbReference type="ARBA" id="ARBA00022490"/>
    </source>
</evidence>
<keyword evidence="21" id="KW-1185">Reference proteome</keyword>
<dbReference type="PROSITE" id="PS51384">
    <property type="entry name" value="FAD_FR"/>
    <property type="match status" value="1"/>
</dbReference>
<dbReference type="FunFam" id="1.20.990.10:FF:000013">
    <property type="entry name" value="NADPH-dependent diflavin oxidoreductase 1"/>
    <property type="match status" value="1"/>
</dbReference>
<dbReference type="InterPro" id="IPR017927">
    <property type="entry name" value="FAD-bd_FR_type"/>
</dbReference>
<dbReference type="SUPFAM" id="SSF52402">
    <property type="entry name" value="Adenine nucleotide alpha hydrolases-like"/>
    <property type="match status" value="1"/>
</dbReference>
<keyword evidence="10 16" id="KW-0521">NADP</keyword>
<evidence type="ECO:0000256" key="7">
    <source>
        <dbReference type="ARBA" id="ARBA00022630"/>
    </source>
</evidence>
<dbReference type="InterPro" id="IPR008254">
    <property type="entry name" value="Flavodoxin/NO_synth"/>
</dbReference>
<keyword evidence="11" id="KW-0249">Electron transport</keyword>
<evidence type="ECO:0000256" key="16">
    <source>
        <dbReference type="HAMAP-Rule" id="MF_03178"/>
    </source>
</evidence>
<evidence type="ECO:0000256" key="15">
    <source>
        <dbReference type="ARBA" id="ARBA00049342"/>
    </source>
</evidence>
<feature type="binding site" evidence="16">
    <location>
        <begin position="560"/>
        <end position="561"/>
    </location>
    <ligand>
        <name>NADP(+)</name>
        <dbReference type="ChEBI" id="CHEBI:58349"/>
    </ligand>
</feature>
<comment type="similarity">
    <text evidence="4">Belongs to the ETF beta-subunit/FixA family.</text>
</comment>
<evidence type="ECO:0000256" key="4">
    <source>
        <dbReference type="ARBA" id="ARBA00007557"/>
    </source>
</evidence>
<evidence type="ECO:0000256" key="14">
    <source>
        <dbReference type="ARBA" id="ARBA00025416"/>
    </source>
</evidence>
<dbReference type="InterPro" id="IPR001709">
    <property type="entry name" value="Flavoprot_Pyr_Nucl_cyt_Rdtase"/>
</dbReference>
<protein>
    <recommendedName>
        <fullName evidence="16">NADPH-dependent diflavin oxidoreductase 1</fullName>
        <ecNumber evidence="16">1.18.1.-</ecNumber>
    </recommendedName>
    <alternativeName>
        <fullName evidence="16">NADPH-dependent FMN and FAD-containing oxidoreductase</fullName>
    </alternativeName>
</protein>
<evidence type="ECO:0000256" key="11">
    <source>
        <dbReference type="ARBA" id="ARBA00022982"/>
    </source>
</evidence>
<comment type="cofactor">
    <cofactor evidence="1 16">
        <name>FMN</name>
        <dbReference type="ChEBI" id="CHEBI:58210"/>
    </cofactor>
</comment>
<evidence type="ECO:0000256" key="3">
    <source>
        <dbReference type="ARBA" id="ARBA00004305"/>
    </source>
</evidence>
<dbReference type="PANTHER" id="PTHR19384:SF10">
    <property type="entry name" value="NADPH-DEPENDENT DIFLAVIN OXIDOREDUCTASE 1"/>
    <property type="match status" value="1"/>
</dbReference>
<dbReference type="GO" id="GO:0046395">
    <property type="term" value="P:carboxylic acid catabolic process"/>
    <property type="evidence" value="ECO:0007669"/>
    <property type="project" value="UniProtKB-ARBA"/>
</dbReference>
<dbReference type="InterPro" id="IPR017938">
    <property type="entry name" value="Riboflavin_synthase-like_b-brl"/>
</dbReference>
<sequence length="908" mass="101069">MSESRTQGPPKRTALVLYGSETGNSQEVAEELGALAERLHFVTHVAELNSVKAELLKSFTFTIFVVSTTGQGEFPANARSFWRSLLLKKLPPTFLSGVNYVSFGLGDSSYPKFNWAARKLHKRLLQLGANEIYPRGEANAQHPEGLEGTFIPWITDFRRHLLDKYPLPEGLHPIPDDVQLPPKWVLRLQEQATTSEEPTEQTSVSEQTASDEYPGLTRLDHDVRPIPDSLTATLVENRRVTPRTHWQDVRQISLTVSEAVTYAPGDMVCITPKNFDYDVQALIDMMGWGEAADKLVSLAPGEKLQAAAELHAPPIPGLEKYPKLTLRALLTDYIDIRAIPRRSFFSAIAHYTSNEMHKERLLEFTNPEYLDEFWDYTSRPRRSILEVLHEFHSVKIPWQHATAVFPVLRGRQFSIASGGDLKTTSDGGAKFELLIAIVKYQTVIKRIREGVCTRYLSVLRPGSTLQVQLQRGGLNSSINQLVGPTVLIGPGTGVAPLRSMLWEKAALVKAFREEYSDVRPPIGPTILLYGGRNRAADFFFENEWQKLSDLVDLQVFTAFSRDQRHKIYVQDIIRQNFGLFFRLLHDMNGSVYICGSSGRMPQAVREALIEAFQHGGQADGQQVDRGGAEEYLIGMEKSGRYKQETCCTMSGLRILVPVKRVIDYAIKPRINKTQTGVETAGVKHSLNPFDELSIEEAVRLRERKGPMKVENILALSAGGAKCADTLRTAMAMGADRAFHVEVPDSNDGGMEPLTVAKMLQAVVKQENINLVLLGKQAIDGDQGQTGQMLAGLLGWPQATQASKVEIKDDKGTVEVTHEVDGGVETLRAQLPLVITTDLRLNEPRYASLPNIMKAKKKPLEKKKLEDFGVEDKRRLKTLKVTEPPARQGGGKVEDVDGLIGKLKELGAL</sequence>
<dbReference type="InterPro" id="IPR001433">
    <property type="entry name" value="OxRdtase_FAD/NAD-bd"/>
</dbReference>
<dbReference type="EMBL" id="NKHU02000321">
    <property type="protein sequence ID" value="RHZ44547.1"/>
    <property type="molecule type" value="Genomic_DNA"/>
</dbReference>
<dbReference type="InterPro" id="IPR003097">
    <property type="entry name" value="CysJ-like_FAD-binding"/>
</dbReference>
<keyword evidence="9 16" id="KW-0274">FAD</keyword>
<dbReference type="InterPro" id="IPR001094">
    <property type="entry name" value="Flavdoxin-like"/>
</dbReference>
<evidence type="ECO:0000256" key="5">
    <source>
        <dbReference type="ARBA" id="ARBA00022448"/>
    </source>
</evidence>
<comment type="similarity">
    <text evidence="16">In the C-terminal section; belongs to the flavoprotein pyridine nucleotide cytochrome reductase family.</text>
</comment>
<organism evidence="20 21">
    <name type="scientific">Aspergillus thermomutatus</name>
    <name type="common">Neosartorya pseudofischeri</name>
    <dbReference type="NCBI Taxonomy" id="41047"/>
    <lineage>
        <taxon>Eukaryota</taxon>
        <taxon>Fungi</taxon>
        <taxon>Dikarya</taxon>
        <taxon>Ascomycota</taxon>
        <taxon>Pezizomycotina</taxon>
        <taxon>Eurotiomycetes</taxon>
        <taxon>Eurotiomycetidae</taxon>
        <taxon>Eurotiales</taxon>
        <taxon>Aspergillaceae</taxon>
        <taxon>Aspergillus</taxon>
        <taxon>Aspergillus subgen. Fumigati</taxon>
    </lineage>
</organism>
<comment type="caution">
    <text evidence="16">Lacks conserved residue(s) required for the propagation of feature annotation.</text>
</comment>
<dbReference type="Pfam" id="PF00258">
    <property type="entry name" value="Flavodoxin_1"/>
    <property type="match status" value="1"/>
</dbReference>
<dbReference type="VEuPathDB" id="FungiDB:CDV56_101997"/>
<dbReference type="SUPFAM" id="SSF52343">
    <property type="entry name" value="Ferredoxin reductase-like, C-terminal NADP-linked domain"/>
    <property type="match status" value="1"/>
</dbReference>
<evidence type="ECO:0000256" key="8">
    <source>
        <dbReference type="ARBA" id="ARBA00022643"/>
    </source>
</evidence>
<feature type="compositionally biased region" description="Polar residues" evidence="17">
    <location>
        <begin position="191"/>
        <end position="210"/>
    </location>
</feature>
<feature type="domain" description="Flavodoxin-like" evidence="18">
    <location>
        <begin position="14"/>
        <end position="158"/>
    </location>
</feature>
<dbReference type="OrthoDB" id="1856718at2759"/>
<dbReference type="Gene3D" id="3.40.50.620">
    <property type="entry name" value="HUPs"/>
    <property type="match status" value="1"/>
</dbReference>
<dbReference type="Gene3D" id="3.40.50.360">
    <property type="match status" value="1"/>
</dbReference>
<dbReference type="RefSeq" id="XP_026610411.1">
    <property type="nucleotide sequence ID" value="XM_026755616.1"/>
</dbReference>
<feature type="binding site" evidence="16">
    <location>
        <begin position="566"/>
        <end position="570"/>
    </location>
    <ligand>
        <name>NADP(+)</name>
        <dbReference type="ChEBI" id="CHEBI:58349"/>
    </ligand>
</feature>
<comment type="catalytic activity">
    <reaction evidence="15">
        <text>2 oxidized [cytochrome P450] + NADPH = 2 reduced [cytochrome P450] + NADP(+) + H(+)</text>
        <dbReference type="Rhea" id="RHEA:24040"/>
        <dbReference type="Rhea" id="RHEA-COMP:14627"/>
        <dbReference type="Rhea" id="RHEA-COMP:14628"/>
        <dbReference type="ChEBI" id="CHEBI:15378"/>
        <dbReference type="ChEBI" id="CHEBI:55376"/>
        <dbReference type="ChEBI" id="CHEBI:57783"/>
        <dbReference type="ChEBI" id="CHEBI:58349"/>
        <dbReference type="ChEBI" id="CHEBI:60344"/>
        <dbReference type="EC" id="1.6.2.4"/>
    </reaction>
</comment>
<evidence type="ECO:0000313" key="21">
    <source>
        <dbReference type="Proteomes" id="UP000215305"/>
    </source>
</evidence>
<dbReference type="InterPro" id="IPR014729">
    <property type="entry name" value="Rossmann-like_a/b/a_fold"/>
</dbReference>
<comment type="similarity">
    <text evidence="16">Belongs to the NADPH-dependent diflavin oxidoreductase NDOR1 family.</text>
</comment>
<dbReference type="SMART" id="SM00893">
    <property type="entry name" value="ETF"/>
    <property type="match status" value="1"/>
</dbReference>
<feature type="binding site" evidence="16">
    <location>
        <begin position="450"/>
        <end position="453"/>
    </location>
    <ligand>
        <name>FAD</name>
        <dbReference type="ChEBI" id="CHEBI:57692"/>
    </ligand>
</feature>
<dbReference type="FunFam" id="3.40.50.360:FF:000015">
    <property type="entry name" value="NADPH-dependent diflavin oxidoreductase 1"/>
    <property type="match status" value="1"/>
</dbReference>
<dbReference type="Proteomes" id="UP000215305">
    <property type="component" value="Unassembled WGS sequence"/>
</dbReference>
<comment type="subunit">
    <text evidence="16">Interacts with DRE2; as part of the cytosolic iron-sulfur (Fe-S) protein assembly (CIA) machinery.</text>
</comment>
<dbReference type="Gene3D" id="2.40.30.10">
    <property type="entry name" value="Translation factors"/>
    <property type="match status" value="1"/>
</dbReference>
<keyword evidence="7 16" id="KW-0285">Flavoprotein</keyword>
<comment type="subcellular location">
    <subcellularLocation>
        <location evidence="16">Cytoplasm</location>
    </subcellularLocation>
    <subcellularLocation>
        <location evidence="16">Mitochondrion</location>
    </subcellularLocation>
    <subcellularLocation>
        <location evidence="3">Mitochondrion matrix</location>
    </subcellularLocation>
    <text evidence="16">Relocalizes to mitochondria after H(2)O(2) exposure.</text>
</comment>
<evidence type="ECO:0000256" key="10">
    <source>
        <dbReference type="ARBA" id="ARBA00022857"/>
    </source>
</evidence>
<evidence type="ECO:0000256" key="12">
    <source>
        <dbReference type="ARBA" id="ARBA00023002"/>
    </source>
</evidence>
<feature type="binding site" evidence="16">
    <location>
        <position position="492"/>
    </location>
    <ligand>
        <name>NADP(+)</name>
        <dbReference type="ChEBI" id="CHEBI:58349"/>
    </ligand>
</feature>
<dbReference type="FunFam" id="3.40.50.620:FF:000011">
    <property type="entry name" value="Electron transfer flavoprotein subunit beta"/>
    <property type="match status" value="1"/>
</dbReference>
<dbReference type="STRING" id="41047.A0A397G1G6"/>
<dbReference type="FunFam" id="3.40.50.80:FF:000030">
    <property type="entry name" value="NADPH-dependent diflavin oxidoreductase 1"/>
    <property type="match status" value="1"/>
</dbReference>
<dbReference type="AlphaFoldDB" id="A0A397G1G6"/>
<feature type="binding site" evidence="16">
    <location>
        <position position="381"/>
    </location>
    <ligand>
        <name>FAD</name>
        <dbReference type="ChEBI" id="CHEBI:57692"/>
    </ligand>
</feature>
<keyword evidence="13 16" id="KW-0496">Mitochondrion</keyword>
<dbReference type="GO" id="GO:0003958">
    <property type="term" value="F:NADPH-hemoprotein reductase activity"/>
    <property type="evidence" value="ECO:0007669"/>
    <property type="project" value="UniProtKB-EC"/>
</dbReference>
<dbReference type="GO" id="GO:0050660">
    <property type="term" value="F:flavin adenine dinucleotide binding"/>
    <property type="evidence" value="ECO:0007669"/>
    <property type="project" value="UniProtKB-UniRule"/>
</dbReference>
<comment type="caution">
    <text evidence="20">The sequence shown here is derived from an EMBL/GenBank/DDBJ whole genome shotgun (WGS) entry which is preliminary data.</text>
</comment>
<dbReference type="GO" id="GO:0160246">
    <property type="term" value="F:NADPH-iron-sulfur [2Fe-2S] protein oxidoreductase activity"/>
    <property type="evidence" value="ECO:0007669"/>
    <property type="project" value="InterPro"/>
</dbReference>
<comment type="cofactor">
    <cofactor evidence="2 16">
        <name>FAD</name>
        <dbReference type="ChEBI" id="CHEBI:57692"/>
    </cofactor>
</comment>
<dbReference type="PRINTS" id="PR00369">
    <property type="entry name" value="FLAVODOXIN"/>
</dbReference>
<dbReference type="GO" id="GO:0010181">
    <property type="term" value="F:FMN binding"/>
    <property type="evidence" value="ECO:0007669"/>
    <property type="project" value="UniProtKB-UniRule"/>
</dbReference>
<evidence type="ECO:0000313" key="20">
    <source>
        <dbReference type="EMBL" id="RHZ44547.1"/>
    </source>
</evidence>
<feature type="binding site" evidence="16">
    <location>
        <begin position="105"/>
        <end position="114"/>
    </location>
    <ligand>
        <name>FMN</name>
        <dbReference type="ChEBI" id="CHEBI:58210"/>
    </ligand>
</feature>
<dbReference type="CDD" id="cd01714">
    <property type="entry name" value="ETF_beta"/>
    <property type="match status" value="1"/>
</dbReference>
<dbReference type="EC" id="1.18.1.-" evidence="16"/>
<dbReference type="GO" id="GO:0005829">
    <property type="term" value="C:cytosol"/>
    <property type="evidence" value="ECO:0007669"/>
    <property type="project" value="TreeGrafter"/>
</dbReference>
<dbReference type="InterPro" id="IPR039261">
    <property type="entry name" value="FNR_nucleotide-bd"/>
</dbReference>
<dbReference type="GeneID" id="38123971"/>
<dbReference type="Pfam" id="PF00667">
    <property type="entry name" value="FAD_binding_1"/>
    <property type="match status" value="1"/>
</dbReference>
<keyword evidence="6 16" id="KW-0963">Cytoplasm</keyword>
<dbReference type="InterPro" id="IPR028879">
    <property type="entry name" value="NDOR1"/>
</dbReference>
<dbReference type="PRINTS" id="PR00371">
    <property type="entry name" value="FPNCR"/>
</dbReference>
<evidence type="ECO:0000256" key="13">
    <source>
        <dbReference type="ARBA" id="ARBA00023128"/>
    </source>
</evidence>
<feature type="binding site" evidence="16">
    <location>
        <begin position="20"/>
        <end position="25"/>
    </location>
    <ligand>
        <name>FMN</name>
        <dbReference type="ChEBI" id="CHEBI:58210"/>
    </ligand>
</feature>
<dbReference type="Pfam" id="PF00175">
    <property type="entry name" value="NAD_binding_1"/>
    <property type="match status" value="1"/>
</dbReference>
<dbReference type="GO" id="GO:0050661">
    <property type="term" value="F:NADP binding"/>
    <property type="evidence" value="ECO:0007669"/>
    <property type="project" value="UniProtKB-UniRule"/>
</dbReference>
<feature type="binding site" evidence="16">
    <location>
        <begin position="411"/>
        <end position="414"/>
    </location>
    <ligand>
        <name>FAD</name>
        <dbReference type="ChEBI" id="CHEBI:57692"/>
    </ligand>
</feature>
<evidence type="ECO:0000259" key="18">
    <source>
        <dbReference type="PROSITE" id="PS50902"/>
    </source>
</evidence>
<feature type="region of interest" description="Disordered" evidence="17">
    <location>
        <begin position="191"/>
        <end position="222"/>
    </location>
</feature>